<feature type="region of interest" description="Disordered" evidence="5">
    <location>
        <begin position="437"/>
        <end position="457"/>
    </location>
</feature>
<dbReference type="PROSITE" id="PS50010">
    <property type="entry name" value="DH_2"/>
    <property type="match status" value="1"/>
</dbReference>
<dbReference type="Pfam" id="PF00018">
    <property type="entry name" value="SH3_1"/>
    <property type="match status" value="1"/>
</dbReference>
<keyword evidence="12" id="KW-1185">Reference proteome</keyword>
<dbReference type="SMART" id="SM00233">
    <property type="entry name" value="PH"/>
    <property type="match status" value="1"/>
</dbReference>
<feature type="compositionally biased region" description="Pro residues" evidence="5">
    <location>
        <begin position="1026"/>
        <end position="1043"/>
    </location>
</feature>
<dbReference type="CDD" id="cd00174">
    <property type="entry name" value="SH3"/>
    <property type="match status" value="1"/>
</dbReference>
<feature type="compositionally biased region" description="Basic and acidic residues" evidence="5">
    <location>
        <begin position="802"/>
        <end position="841"/>
    </location>
</feature>
<feature type="domain" description="PH" evidence="7">
    <location>
        <begin position="1831"/>
        <end position="1925"/>
    </location>
</feature>
<dbReference type="Gene3D" id="1.10.238.10">
    <property type="entry name" value="EF-hand"/>
    <property type="match status" value="1"/>
</dbReference>
<dbReference type="Gene3D" id="1.20.900.10">
    <property type="entry name" value="Dbl homology (DH) domain"/>
    <property type="match status" value="1"/>
</dbReference>
<feature type="region of interest" description="Disordered" evidence="5">
    <location>
        <begin position="1506"/>
        <end position="1542"/>
    </location>
</feature>
<dbReference type="SMART" id="SM00326">
    <property type="entry name" value="SH3"/>
    <property type="match status" value="2"/>
</dbReference>
<feature type="compositionally biased region" description="Polar residues" evidence="5">
    <location>
        <begin position="914"/>
        <end position="929"/>
    </location>
</feature>
<dbReference type="Proteomes" id="UP000807353">
    <property type="component" value="Unassembled WGS sequence"/>
</dbReference>
<dbReference type="PROSITE" id="PS50003">
    <property type="entry name" value="PH_DOMAIN"/>
    <property type="match status" value="1"/>
</dbReference>
<dbReference type="PANTHER" id="PTHR46006:SF6">
    <property type="entry name" value="INTERSECTIN-2 ISOFORM X1"/>
    <property type="match status" value="1"/>
</dbReference>
<proteinExistence type="predicted"/>
<dbReference type="SMART" id="SM00325">
    <property type="entry name" value="RhoGEF"/>
    <property type="match status" value="1"/>
</dbReference>
<dbReference type="Pfam" id="PF16652">
    <property type="entry name" value="PH_13"/>
    <property type="match status" value="1"/>
</dbReference>
<feature type="compositionally biased region" description="Pro residues" evidence="5">
    <location>
        <begin position="939"/>
        <end position="948"/>
    </location>
</feature>
<dbReference type="InterPro" id="IPR011993">
    <property type="entry name" value="PH-like_dom_sf"/>
</dbReference>
<comment type="subcellular location">
    <subcellularLocation>
        <location evidence="1">Cytoplasm</location>
    </subcellularLocation>
</comment>
<dbReference type="InterPro" id="IPR011992">
    <property type="entry name" value="EF-hand-dom_pair"/>
</dbReference>
<dbReference type="PANTHER" id="PTHR46006">
    <property type="entry name" value="RHO GUANINE NUCLEOTIDE EXCHANGE FACTOR AT 64C, ISOFORM A"/>
    <property type="match status" value="1"/>
</dbReference>
<sequence>MAQWGQGQPGYQYPVQTGFPGSNPQFQQQNPQFQQQNPQFQQQNPQFQQQNPQFQQGGFGNAGLVPQQTGFPGQRMQGFQQPQQTGFQGPGMMQAQPTGFQPQGGNFQQQPRQAPPPPVPPLPTQFQQQNQSSGFLLPQQQQPQVNRFLTTSPGLSGPGLAPQATGFSGRSGPLVPQMTGFVDPRLQMMSSTFMPMNAGSSFGAPSAPQLAPPQFNLQQSFQQHNQTQRGTPTPQMSWALTKAEKKQYNDIFRSWDAQSTGFINGQTALEVFGASGLPKDDLARIWTLADIDDRGKLNIAEFHVAMGLIYRRLSGMPVPEQLPQELVPPSARDLDNSVDMIKDLLKHESRARSPSSIDSPISRLKTRSFNDSSSTIDSGRDATIYKHSDSEPPGGFYQPRSRHVNRDDVRARNDTDSPSADLSDMKRMLANTAQMLERNAEADASRTAEDEALDREMDDLKYRVKRVSEDLEYVSQGPKTVAKDQERRKLERELLSLMHERVPEVERKIKARDERKERERRQWARDRDRTNDRFGRYDPKDESSSGRYDDRDRDRPYSRGGYDRERDRERDRDGRDQDRGSYRGERSRSRSRDYGRAPSPPPVRSAPPPPTAPSSSVRDPPAAPPPRATPSPSPLKNMTAEERQAYARAEAKRRIEARMAALGVTAPSSSPTIDTSVEDRLLQEKKEAEERAKVAEKQAEERERLRKERLENEKAAKEGKSPSSPTPPAAALPIPTPTIKTSAPPAPTPTSRPAPPPAPKRAPAPPPPRNIKPPAPRPQVAATPPAPAPAPPPEPEVDPEEEMLRAREEAIRKQREARAEKLRQLEKEEEEAARQEEERYQARLQALKAKSTPAPSPAVQAPAFTPVPYKAPTPPVAVPPAPPAPPAPTVTTPAVDTSKSTNPFSRLIKEGAGSSATSPIPATNGNTNPWAKPQTAPLTPAPNPPKSPAPASAKVSYNTAPSSAIDDDWEDIKENEDDDSSDDDELSGRAKRENIARQLFGGILPTSRPQSAAAGATTKPGSSPSSPAPAPPPPPPPPPPAPPVINTQAEVSFVPQPPPPPVAPVAPIPAAPTGDMSGLMRSIQGGLKLRPAKTVDKSAPPVSGRVLGDTAPPSHINIAPRSVTPPQTVTPPPVDDYLPTPAAMSHDASSKSSNRQSVGWFADRAADAGAEVQRLPSTTEEEEDIYGEPSIASIPAIHINEPSSEDAAQSDIMADIDKTIEYRARTLYHYEGDGPDDLSFGENLILKANPSKSGGDWWYGTLVGEGKSGVFPKTYVQVVTPVKAKAVYTYTGNNSDELPFIEGEELSIIDMSEGEWWKTERDGVVFIVPAAYLESVEAFAITTNEVKPTITDEAITASPTEVTQHTDLPANTNVPLLNNTSNGDTEDENGDDNDSDSSDYLSFDESDVEDSYPETKAEREARAHERQLVLQAAGLIVTQDTKPPPGVMRARSTKRRPAPAAPQRTSTISVSPTKELPPVPEPEPEPEPMDHARRLDDAFDRYESFKASQGNRMSVASTDTIPPSPTTSNFSGSIGSQSKEGESRSYSHFLNFLGRTKTPDNERRTASTLNISAPIMSNSDDPSRSNSPAFGTSWASLVDKTALEGIPSGERRRQEAIFELINTEAAYVRDLQLIVEVFYSSMLPLLSEKEVTVVFANVEDILLTNTAFTSSLEERQKECRLYVDKIGDILLNHLPNMGVYMEYCVNQSTAIKVLKSLRESNPALAAHLQRLRDSDPTVRNLDLSSYLLVPMQRITKYPLLIKQILSHTEGQSERASIENALHISEKLLDQINETIRDQEGRETLKTISQNLWIGQGRLDLTAPTRHMGPRKLIKEGPLMKAKSGRKLYGFLCSDILVLTDESMKTLYRMPIPLAQARIKEVNPGKDDLTFQVTQAYPRGGDAIALKATSVRDCQVWMHEIEYAGRRCRHAEDRAARKHRK</sequence>
<accession>A0A9P6CHF0</accession>
<dbReference type="PROSITE" id="PS50222">
    <property type="entry name" value="EF_HAND_2"/>
    <property type="match status" value="1"/>
</dbReference>
<dbReference type="CDD" id="cd00160">
    <property type="entry name" value="RhoGEF"/>
    <property type="match status" value="1"/>
</dbReference>
<dbReference type="OrthoDB" id="1716625at2759"/>
<feature type="compositionally biased region" description="Acidic residues" evidence="5">
    <location>
        <begin position="965"/>
        <end position="985"/>
    </location>
</feature>
<dbReference type="PROSITE" id="PS50031">
    <property type="entry name" value="EH"/>
    <property type="match status" value="1"/>
</dbReference>
<evidence type="ECO:0000313" key="11">
    <source>
        <dbReference type="EMBL" id="KAF9460869.1"/>
    </source>
</evidence>
<dbReference type="SUPFAM" id="SSF47473">
    <property type="entry name" value="EF-hand"/>
    <property type="match status" value="1"/>
</dbReference>
<feature type="compositionally biased region" description="Polar residues" evidence="5">
    <location>
        <begin position="1463"/>
        <end position="1472"/>
    </location>
</feature>
<dbReference type="InterPro" id="IPR035899">
    <property type="entry name" value="DBL_dom_sf"/>
</dbReference>
<name>A0A9P6CHF0_9AGAR</name>
<feature type="compositionally biased region" description="Low complexity" evidence="5">
    <location>
        <begin position="1577"/>
        <end position="1588"/>
    </location>
</feature>
<feature type="compositionally biased region" description="Pro residues" evidence="5">
    <location>
        <begin position="744"/>
        <end position="777"/>
    </location>
</feature>
<evidence type="ECO:0000259" key="7">
    <source>
        <dbReference type="PROSITE" id="PS50003"/>
    </source>
</evidence>
<feature type="compositionally biased region" description="Pro residues" evidence="5">
    <location>
        <begin position="724"/>
        <end position="736"/>
    </location>
</feature>
<feature type="region of interest" description="Disordered" evidence="5">
    <location>
        <begin position="1"/>
        <end position="132"/>
    </location>
</feature>
<feature type="compositionally biased region" description="Basic and acidic residues" evidence="5">
    <location>
        <begin position="1413"/>
        <end position="1422"/>
    </location>
</feature>
<keyword evidence="2 4" id="KW-0728">SH3 domain</keyword>
<feature type="region of interest" description="Disordered" evidence="5">
    <location>
        <begin position="346"/>
        <end position="424"/>
    </location>
</feature>
<feature type="compositionally biased region" description="Pro residues" evidence="5">
    <location>
        <begin position="784"/>
        <end position="794"/>
    </location>
</feature>
<evidence type="ECO:0000256" key="3">
    <source>
        <dbReference type="ARBA" id="ARBA00022490"/>
    </source>
</evidence>
<feature type="compositionally biased region" description="Low complexity" evidence="5">
    <location>
        <begin position="1"/>
        <end position="14"/>
    </location>
</feature>
<dbReference type="SUPFAM" id="SSF48065">
    <property type="entry name" value="DBL homology domain (DH-domain)"/>
    <property type="match status" value="1"/>
</dbReference>
<reference evidence="11" key="1">
    <citation type="submission" date="2020-11" db="EMBL/GenBank/DDBJ databases">
        <authorList>
            <consortium name="DOE Joint Genome Institute"/>
            <person name="Ahrendt S."/>
            <person name="Riley R."/>
            <person name="Andreopoulos W."/>
            <person name="Labutti K."/>
            <person name="Pangilinan J."/>
            <person name="Ruiz-Duenas F.J."/>
            <person name="Barrasa J.M."/>
            <person name="Sanchez-Garcia M."/>
            <person name="Camarero S."/>
            <person name="Miyauchi S."/>
            <person name="Serrano A."/>
            <person name="Linde D."/>
            <person name="Babiker R."/>
            <person name="Drula E."/>
            <person name="Ayuso-Fernandez I."/>
            <person name="Pacheco R."/>
            <person name="Padilla G."/>
            <person name="Ferreira P."/>
            <person name="Barriuso J."/>
            <person name="Kellner H."/>
            <person name="Castanera R."/>
            <person name="Alfaro M."/>
            <person name="Ramirez L."/>
            <person name="Pisabarro A.G."/>
            <person name="Kuo A."/>
            <person name="Tritt A."/>
            <person name="Lipzen A."/>
            <person name="He G."/>
            <person name="Yan M."/>
            <person name="Ng V."/>
            <person name="Cullen D."/>
            <person name="Martin F."/>
            <person name="Rosso M.-N."/>
            <person name="Henrissat B."/>
            <person name="Hibbett D."/>
            <person name="Martinez A.T."/>
            <person name="Grigoriev I.V."/>
        </authorList>
    </citation>
    <scope>NUCLEOTIDE SEQUENCE</scope>
    <source>
        <strain evidence="11">CBS 247.69</strain>
    </source>
</reference>
<feature type="compositionally biased region" description="Basic and acidic residues" evidence="5">
    <location>
        <begin position="378"/>
        <end position="390"/>
    </location>
</feature>
<dbReference type="InterPro" id="IPR036028">
    <property type="entry name" value="SH3-like_dom_sf"/>
</dbReference>
<dbReference type="InterPro" id="IPR001452">
    <property type="entry name" value="SH3_domain"/>
</dbReference>
<feature type="region of interest" description="Disordered" evidence="5">
    <location>
        <begin position="686"/>
        <end position="1128"/>
    </location>
</feature>
<evidence type="ECO:0000256" key="1">
    <source>
        <dbReference type="ARBA" id="ARBA00004496"/>
    </source>
</evidence>
<dbReference type="InterPro" id="IPR000261">
    <property type="entry name" value="EH_dom"/>
</dbReference>
<feature type="compositionally biased region" description="Low complexity" evidence="5">
    <location>
        <begin position="70"/>
        <end position="112"/>
    </location>
</feature>
<feature type="compositionally biased region" description="Pro residues" evidence="5">
    <location>
        <begin position="113"/>
        <end position="123"/>
    </location>
</feature>
<dbReference type="GO" id="GO:0005509">
    <property type="term" value="F:calcium ion binding"/>
    <property type="evidence" value="ECO:0007669"/>
    <property type="project" value="InterPro"/>
</dbReference>
<feature type="compositionally biased region" description="Basic and acidic residues" evidence="5">
    <location>
        <begin position="986"/>
        <end position="995"/>
    </location>
</feature>
<dbReference type="Gene3D" id="2.30.29.30">
    <property type="entry name" value="Pleckstrin-homology domain (PH domain)/Phosphotyrosine-binding domain (PTB)"/>
    <property type="match status" value="1"/>
</dbReference>
<dbReference type="GO" id="GO:0035025">
    <property type="term" value="P:positive regulation of Rho protein signal transduction"/>
    <property type="evidence" value="ECO:0007669"/>
    <property type="project" value="TreeGrafter"/>
</dbReference>
<feature type="domain" description="SH3" evidence="6">
    <location>
        <begin position="1279"/>
        <end position="1338"/>
    </location>
</feature>
<feature type="compositionally biased region" description="Acidic residues" evidence="5">
    <location>
        <begin position="1384"/>
        <end position="1412"/>
    </location>
</feature>
<dbReference type="EMBL" id="MU150292">
    <property type="protein sequence ID" value="KAF9460869.1"/>
    <property type="molecule type" value="Genomic_DNA"/>
</dbReference>
<feature type="compositionally biased region" description="Pro residues" evidence="5">
    <location>
        <begin position="598"/>
        <end position="612"/>
    </location>
</feature>
<feature type="compositionally biased region" description="Basic and acidic residues" evidence="5">
    <location>
        <begin position="497"/>
        <end position="595"/>
    </location>
</feature>
<feature type="region of interest" description="Disordered" evidence="5">
    <location>
        <begin position="148"/>
        <end position="172"/>
    </location>
</feature>
<feature type="compositionally biased region" description="Pro residues" evidence="5">
    <location>
        <begin position="1055"/>
        <end position="1070"/>
    </location>
</feature>
<evidence type="ECO:0000256" key="2">
    <source>
        <dbReference type="ARBA" id="ARBA00022443"/>
    </source>
</evidence>
<comment type="caution">
    <text evidence="11">The sequence shown here is derived from an EMBL/GenBank/DDBJ whole genome shotgun (WGS) entry which is preliminary data.</text>
</comment>
<feature type="region of interest" description="Disordered" evidence="5">
    <location>
        <begin position="1569"/>
        <end position="1588"/>
    </location>
</feature>
<organism evidence="11 12">
    <name type="scientific">Collybia nuda</name>
    <dbReference type="NCBI Taxonomy" id="64659"/>
    <lineage>
        <taxon>Eukaryota</taxon>
        <taxon>Fungi</taxon>
        <taxon>Dikarya</taxon>
        <taxon>Basidiomycota</taxon>
        <taxon>Agaricomycotina</taxon>
        <taxon>Agaricomycetes</taxon>
        <taxon>Agaricomycetidae</taxon>
        <taxon>Agaricales</taxon>
        <taxon>Tricholomatineae</taxon>
        <taxon>Clitocybaceae</taxon>
        <taxon>Collybia</taxon>
    </lineage>
</organism>
<feature type="region of interest" description="Disordered" evidence="5">
    <location>
        <begin position="497"/>
        <end position="652"/>
    </location>
</feature>
<feature type="compositionally biased region" description="Basic and acidic residues" evidence="5">
    <location>
        <begin position="404"/>
        <end position="415"/>
    </location>
</feature>
<dbReference type="InterPro" id="IPR051480">
    <property type="entry name" value="Endocytic_GEF_Adapter"/>
</dbReference>
<dbReference type="GO" id="GO:0035556">
    <property type="term" value="P:intracellular signal transduction"/>
    <property type="evidence" value="ECO:0007669"/>
    <property type="project" value="InterPro"/>
</dbReference>
<dbReference type="InterPro" id="IPR002048">
    <property type="entry name" value="EF_hand_dom"/>
</dbReference>
<feature type="compositionally biased region" description="Low complexity" evidence="5">
    <location>
        <begin position="352"/>
        <end position="363"/>
    </location>
</feature>
<dbReference type="Pfam" id="PF12763">
    <property type="entry name" value="EH"/>
    <property type="match status" value="1"/>
</dbReference>
<feature type="compositionally biased region" description="Pro residues" evidence="5">
    <location>
        <begin position="621"/>
        <end position="633"/>
    </location>
</feature>
<dbReference type="InterPro" id="IPR001331">
    <property type="entry name" value="GDS_CDC24_CS"/>
</dbReference>
<dbReference type="SMART" id="SM00027">
    <property type="entry name" value="EH"/>
    <property type="match status" value="1"/>
</dbReference>
<evidence type="ECO:0000313" key="12">
    <source>
        <dbReference type="Proteomes" id="UP000807353"/>
    </source>
</evidence>
<dbReference type="Pfam" id="PF07653">
    <property type="entry name" value="SH3_2"/>
    <property type="match status" value="1"/>
</dbReference>
<feature type="domain" description="EF-hand" evidence="10">
    <location>
        <begin position="277"/>
        <end position="312"/>
    </location>
</feature>
<feature type="region of interest" description="Disordered" evidence="5">
    <location>
        <begin position="1439"/>
        <end position="1491"/>
    </location>
</feature>
<evidence type="ECO:0000259" key="9">
    <source>
        <dbReference type="PROSITE" id="PS50031"/>
    </source>
</evidence>
<gene>
    <name evidence="11" type="ORF">BDZ94DRAFT_865852</name>
</gene>
<dbReference type="Gene3D" id="2.30.30.40">
    <property type="entry name" value="SH3 Domains"/>
    <property type="match status" value="2"/>
</dbReference>
<feature type="compositionally biased region" description="Polar residues" evidence="5">
    <location>
        <begin position="1360"/>
        <end position="1380"/>
    </location>
</feature>
<evidence type="ECO:0008006" key="13">
    <source>
        <dbReference type="Google" id="ProtNLM"/>
    </source>
</evidence>
<dbReference type="GO" id="GO:0005085">
    <property type="term" value="F:guanyl-nucleotide exchange factor activity"/>
    <property type="evidence" value="ECO:0007669"/>
    <property type="project" value="InterPro"/>
</dbReference>
<dbReference type="Pfam" id="PF00621">
    <property type="entry name" value="RhoGEF"/>
    <property type="match status" value="1"/>
</dbReference>
<feature type="compositionally biased region" description="Basic and acidic residues" evidence="5">
    <location>
        <begin position="639"/>
        <end position="652"/>
    </location>
</feature>
<feature type="domain" description="DH" evidence="8">
    <location>
        <begin position="1612"/>
        <end position="1794"/>
    </location>
</feature>
<feature type="domain" description="EH" evidence="9">
    <location>
        <begin position="244"/>
        <end position="333"/>
    </location>
</feature>
<feature type="region of interest" description="Disordered" evidence="5">
    <location>
        <begin position="1360"/>
        <end position="1422"/>
    </location>
</feature>
<protein>
    <recommendedName>
        <fullName evidence="13">Actin cytoskeleton-regulatory complex protein pan1</fullName>
    </recommendedName>
</protein>
<evidence type="ECO:0000256" key="5">
    <source>
        <dbReference type="SAM" id="MobiDB-lite"/>
    </source>
</evidence>
<evidence type="ECO:0000259" key="8">
    <source>
        <dbReference type="PROSITE" id="PS50010"/>
    </source>
</evidence>
<feature type="compositionally biased region" description="Polar residues" evidence="5">
    <location>
        <begin position="1506"/>
        <end position="1516"/>
    </location>
</feature>
<feature type="compositionally biased region" description="Basic and acidic residues" evidence="5">
    <location>
        <begin position="438"/>
        <end position="457"/>
    </location>
</feature>
<keyword evidence="3" id="KW-0963">Cytoplasm</keyword>
<feature type="compositionally biased region" description="Low complexity" evidence="5">
    <location>
        <begin position="23"/>
        <end position="56"/>
    </location>
</feature>
<evidence type="ECO:0000256" key="4">
    <source>
        <dbReference type="PROSITE-ProRule" id="PRU00192"/>
    </source>
</evidence>
<dbReference type="SUPFAM" id="SSF50729">
    <property type="entry name" value="PH domain-like"/>
    <property type="match status" value="1"/>
</dbReference>
<feature type="compositionally biased region" description="Polar residues" evidence="5">
    <location>
        <begin position="1529"/>
        <end position="1538"/>
    </location>
</feature>
<feature type="compositionally biased region" description="Polar residues" evidence="5">
    <location>
        <begin position="367"/>
        <end position="377"/>
    </location>
</feature>
<dbReference type="SUPFAM" id="SSF50044">
    <property type="entry name" value="SH3-domain"/>
    <property type="match status" value="2"/>
</dbReference>
<dbReference type="GO" id="GO:0005737">
    <property type="term" value="C:cytoplasm"/>
    <property type="evidence" value="ECO:0007669"/>
    <property type="project" value="UniProtKB-SubCell"/>
</dbReference>
<feature type="compositionally biased region" description="Basic and acidic residues" evidence="5">
    <location>
        <begin position="686"/>
        <end position="720"/>
    </location>
</feature>
<dbReference type="InterPro" id="IPR001849">
    <property type="entry name" value="PH_domain"/>
</dbReference>
<dbReference type="CDD" id="cd00052">
    <property type="entry name" value="EH"/>
    <property type="match status" value="1"/>
</dbReference>
<evidence type="ECO:0000259" key="6">
    <source>
        <dbReference type="PROSITE" id="PS50002"/>
    </source>
</evidence>
<dbReference type="InterPro" id="IPR000219">
    <property type="entry name" value="DH_dom"/>
</dbReference>
<feature type="compositionally biased region" description="Pro residues" evidence="5">
    <location>
        <begin position="869"/>
        <end position="888"/>
    </location>
</feature>
<evidence type="ECO:0000259" key="10">
    <source>
        <dbReference type="PROSITE" id="PS50222"/>
    </source>
</evidence>
<dbReference type="PROSITE" id="PS50002">
    <property type="entry name" value="SH3"/>
    <property type="match status" value="1"/>
</dbReference>
<dbReference type="PROSITE" id="PS00741">
    <property type="entry name" value="DH_1"/>
    <property type="match status" value="1"/>
</dbReference>